<keyword evidence="3" id="KW-1185">Reference proteome</keyword>
<dbReference type="RefSeq" id="WP_095637581.1">
    <property type="nucleotide sequence ID" value="NZ_NSKC01000008.1"/>
</dbReference>
<dbReference type="Proteomes" id="UP000218083">
    <property type="component" value="Unassembled WGS sequence"/>
</dbReference>
<evidence type="ECO:0000313" key="3">
    <source>
        <dbReference type="Proteomes" id="UP000218083"/>
    </source>
</evidence>
<protein>
    <submittedName>
        <fullName evidence="2">Uncharacterized protein</fullName>
    </submittedName>
</protein>
<comment type="caution">
    <text evidence="2">The sequence shown here is derived from an EMBL/GenBank/DDBJ whole genome shotgun (WGS) entry which is preliminary data.</text>
</comment>
<dbReference type="PROSITE" id="PS51257">
    <property type="entry name" value="PROKAR_LIPOPROTEIN"/>
    <property type="match status" value="1"/>
</dbReference>
<gene>
    <name evidence="2" type="ORF">CK500_12645</name>
</gene>
<dbReference type="EMBL" id="NSKC01000008">
    <property type="protein sequence ID" value="PAU82970.1"/>
    <property type="molecule type" value="Genomic_DNA"/>
</dbReference>
<organism evidence="2 3">
    <name type="scientific">Halorubrum salipaludis</name>
    <dbReference type="NCBI Taxonomy" id="2032630"/>
    <lineage>
        <taxon>Archaea</taxon>
        <taxon>Methanobacteriati</taxon>
        <taxon>Methanobacteriota</taxon>
        <taxon>Stenosarchaea group</taxon>
        <taxon>Halobacteria</taxon>
        <taxon>Halobacteriales</taxon>
        <taxon>Haloferacaceae</taxon>
        <taxon>Halorubrum</taxon>
    </lineage>
</organism>
<feature type="region of interest" description="Disordered" evidence="1">
    <location>
        <begin position="155"/>
        <end position="181"/>
    </location>
</feature>
<feature type="region of interest" description="Disordered" evidence="1">
    <location>
        <begin position="22"/>
        <end position="69"/>
    </location>
</feature>
<evidence type="ECO:0000256" key="1">
    <source>
        <dbReference type="SAM" id="MobiDB-lite"/>
    </source>
</evidence>
<evidence type="ECO:0000313" key="2">
    <source>
        <dbReference type="EMBL" id="PAU82970.1"/>
    </source>
</evidence>
<name>A0A2A2FDQ6_9EURY</name>
<proteinExistence type="predicted"/>
<reference evidence="2 3" key="1">
    <citation type="submission" date="2017-08" db="EMBL/GenBank/DDBJ databases">
        <title>The strain WRN001 was isolated from Binhai saline alkaline soil, Tianjin, China.</title>
        <authorList>
            <person name="Liu D."/>
            <person name="Zhang G."/>
        </authorList>
    </citation>
    <scope>NUCLEOTIDE SEQUENCE [LARGE SCALE GENOMIC DNA]</scope>
    <source>
        <strain evidence="2 3">WN019</strain>
    </source>
</reference>
<dbReference type="OrthoDB" id="350293at2157"/>
<accession>A0A2A2FDQ6</accession>
<sequence length="181" mass="19254">MRTERRTVIAVSVGLLTAGCTGLNDGGSDGDAPPTGPGPDTPQCDPDDVARPPVATGTNIEGREYPRKPETLTEQSIMEYLDDFETSFAWNRILQSAEGVTSVNVDNLNGFTPDETGDGFLASSGIRASYSTEAGATDEREYIANYFVAPGAVYRHESTGDPTAPEPRDEETALVQCGTDD</sequence>
<dbReference type="AlphaFoldDB" id="A0A2A2FDQ6"/>